<dbReference type="GO" id="GO:0046872">
    <property type="term" value="F:metal ion binding"/>
    <property type="evidence" value="ECO:0007669"/>
    <property type="project" value="UniProtKB-KW"/>
</dbReference>
<dbReference type="GO" id="GO:0016788">
    <property type="term" value="F:hydrolase activity, acting on ester bonds"/>
    <property type="evidence" value="ECO:0007669"/>
    <property type="project" value="InterPro"/>
</dbReference>
<dbReference type="PROSITE" id="PS01091">
    <property type="entry name" value="TATD_3"/>
    <property type="match status" value="1"/>
</dbReference>
<comment type="caution">
    <text evidence="4">The sequence shown here is derived from an EMBL/GenBank/DDBJ whole genome shotgun (WGS) entry which is preliminary data.</text>
</comment>
<dbReference type="InterPro" id="IPR018228">
    <property type="entry name" value="DNase_TatD-rel_CS"/>
</dbReference>
<sequence>MELFDTHAHVYDKRFDNDREQVLSDVFAHLKYVVCPSENLETSRKTTDLVNRYPRLYGAVGIHPHETCHATEDSLQELESMARENHKIVAIGEIGLDYHYFYSDKEMQQKWFHRQIELAGKLDLPIIIHDRDAHVDTLRILREYKRDSLRGILHCYSGSLEMAKEFIRLGFYISFAGPVVFPKSTKLKQVAKGIPLNRLLIETDSPYLAPPPHRGERNTPRNVIYVAEEIARLKDLSVEAVVFQTTTNACNIYKIEQ</sequence>
<feature type="binding site" evidence="3">
    <location>
        <position position="93"/>
    </location>
    <ligand>
        <name>a divalent metal cation</name>
        <dbReference type="ChEBI" id="CHEBI:60240"/>
        <label>1</label>
    </ligand>
</feature>
<protein>
    <submittedName>
        <fullName evidence="4">TatD family hydrolase</fullName>
    </submittedName>
</protein>
<dbReference type="FunFam" id="3.20.20.140:FF:000005">
    <property type="entry name" value="TatD family hydrolase"/>
    <property type="match status" value="1"/>
</dbReference>
<feature type="binding site" evidence="3">
    <location>
        <position position="154"/>
    </location>
    <ligand>
        <name>a divalent metal cation</name>
        <dbReference type="ChEBI" id="CHEBI:60240"/>
        <label>2</label>
    </ligand>
</feature>
<feature type="binding site" evidence="3">
    <location>
        <position position="9"/>
    </location>
    <ligand>
        <name>a divalent metal cation</name>
        <dbReference type="ChEBI" id="CHEBI:60240"/>
        <label>1</label>
    </ligand>
</feature>
<keyword evidence="2 4" id="KW-0378">Hydrolase</keyword>
<name>A0A930FQA9_9FIRM</name>
<dbReference type="InterPro" id="IPR032466">
    <property type="entry name" value="Metal_Hydrolase"/>
</dbReference>
<dbReference type="CDD" id="cd01310">
    <property type="entry name" value="TatD_DNAse"/>
    <property type="match status" value="1"/>
</dbReference>
<feature type="binding site" evidence="3">
    <location>
        <position position="204"/>
    </location>
    <ligand>
        <name>a divalent metal cation</name>
        <dbReference type="ChEBI" id="CHEBI:60240"/>
        <label>1</label>
    </ligand>
</feature>
<evidence type="ECO:0000313" key="5">
    <source>
        <dbReference type="Proteomes" id="UP000757890"/>
    </source>
</evidence>
<dbReference type="NCBIfam" id="TIGR00010">
    <property type="entry name" value="YchF/TatD family DNA exonuclease"/>
    <property type="match status" value="1"/>
</dbReference>
<dbReference type="AlphaFoldDB" id="A0A930FQA9"/>
<feature type="binding site" evidence="3">
    <location>
        <position position="7"/>
    </location>
    <ligand>
        <name>a divalent metal cation</name>
        <dbReference type="ChEBI" id="CHEBI:60240"/>
        <label>1</label>
    </ligand>
</feature>
<dbReference type="PIRSF" id="PIRSF005902">
    <property type="entry name" value="DNase_TatD"/>
    <property type="match status" value="1"/>
</dbReference>
<accession>A0A930FQA9</accession>
<dbReference type="Proteomes" id="UP000757890">
    <property type="component" value="Unassembled WGS sequence"/>
</dbReference>
<reference evidence="4" key="1">
    <citation type="submission" date="2020-04" db="EMBL/GenBank/DDBJ databases">
        <title>Deep metagenomics examines the oral microbiome during advanced dental caries in children, revealing novel taxa and co-occurrences with host molecules.</title>
        <authorList>
            <person name="Baker J.L."/>
            <person name="Morton J.T."/>
            <person name="Dinis M."/>
            <person name="Alvarez R."/>
            <person name="Tran N.C."/>
            <person name="Knight R."/>
            <person name="Edlund A."/>
        </authorList>
    </citation>
    <scope>NUCLEOTIDE SEQUENCE</scope>
    <source>
        <strain evidence="4">JCVI_32_bin.14</strain>
    </source>
</reference>
<proteinExistence type="predicted"/>
<evidence type="ECO:0000313" key="4">
    <source>
        <dbReference type="EMBL" id="MBF1128537.1"/>
    </source>
</evidence>
<feature type="binding site" evidence="3">
    <location>
        <position position="129"/>
    </location>
    <ligand>
        <name>a divalent metal cation</name>
        <dbReference type="ChEBI" id="CHEBI:60240"/>
        <label>2</label>
    </ligand>
</feature>
<organism evidence="4 5">
    <name type="scientific">Dialister invisus</name>
    <dbReference type="NCBI Taxonomy" id="218538"/>
    <lineage>
        <taxon>Bacteria</taxon>
        <taxon>Bacillati</taxon>
        <taxon>Bacillota</taxon>
        <taxon>Negativicutes</taxon>
        <taxon>Veillonellales</taxon>
        <taxon>Veillonellaceae</taxon>
        <taxon>Dialister</taxon>
    </lineage>
</organism>
<keyword evidence="1 3" id="KW-0479">Metal-binding</keyword>
<dbReference type="Pfam" id="PF01026">
    <property type="entry name" value="TatD_DNase"/>
    <property type="match status" value="1"/>
</dbReference>
<dbReference type="Gene3D" id="3.20.20.140">
    <property type="entry name" value="Metal-dependent hydrolases"/>
    <property type="match status" value="1"/>
</dbReference>
<gene>
    <name evidence="4" type="ORF">HXL70_00575</name>
</gene>
<dbReference type="InterPro" id="IPR001130">
    <property type="entry name" value="TatD-like"/>
</dbReference>
<evidence type="ECO:0000256" key="1">
    <source>
        <dbReference type="ARBA" id="ARBA00022723"/>
    </source>
</evidence>
<dbReference type="GO" id="GO:0005829">
    <property type="term" value="C:cytosol"/>
    <property type="evidence" value="ECO:0007669"/>
    <property type="project" value="TreeGrafter"/>
</dbReference>
<dbReference type="GO" id="GO:0004536">
    <property type="term" value="F:DNA nuclease activity"/>
    <property type="evidence" value="ECO:0007669"/>
    <property type="project" value="InterPro"/>
</dbReference>
<evidence type="ECO:0000256" key="2">
    <source>
        <dbReference type="ARBA" id="ARBA00022801"/>
    </source>
</evidence>
<dbReference type="EMBL" id="JABZMK010000001">
    <property type="protein sequence ID" value="MBF1128537.1"/>
    <property type="molecule type" value="Genomic_DNA"/>
</dbReference>
<dbReference type="SUPFAM" id="SSF51556">
    <property type="entry name" value="Metallo-dependent hydrolases"/>
    <property type="match status" value="1"/>
</dbReference>
<dbReference type="InterPro" id="IPR015991">
    <property type="entry name" value="TatD/YcfH-like"/>
</dbReference>
<dbReference type="PANTHER" id="PTHR46124">
    <property type="entry name" value="D-AMINOACYL-TRNA DEACYLASE"/>
    <property type="match status" value="1"/>
</dbReference>
<dbReference type="PANTHER" id="PTHR46124:SF2">
    <property type="entry name" value="D-AMINOACYL-TRNA DEACYLASE"/>
    <property type="match status" value="1"/>
</dbReference>
<evidence type="ECO:0000256" key="3">
    <source>
        <dbReference type="PIRSR" id="PIRSR005902-1"/>
    </source>
</evidence>